<name>A0ABQ2WBK8_9ACTN</name>
<evidence type="ECO:0000313" key="1">
    <source>
        <dbReference type="EMBL" id="GGV97194.1"/>
    </source>
</evidence>
<dbReference type="EMBL" id="BMTF01000047">
    <property type="protein sequence ID" value="GGV97194.1"/>
    <property type="molecule type" value="Genomic_DNA"/>
</dbReference>
<comment type="caution">
    <text evidence="1">The sequence shown here is derived from an EMBL/GenBank/DDBJ whole genome shotgun (WGS) entry which is preliminary data.</text>
</comment>
<proteinExistence type="predicted"/>
<keyword evidence="2" id="KW-1185">Reference proteome</keyword>
<evidence type="ECO:0000313" key="2">
    <source>
        <dbReference type="Proteomes" id="UP000660675"/>
    </source>
</evidence>
<accession>A0ABQ2WBK8</accession>
<sequence>MPDGLLAGMTTAHHLRLIDAMRTSDFPTERTRSGSGVSGPGYHTASLHADVDHWDDDEVRRLAHRAQCLAEHDVLLTMLARRWGEPQTISLWSAQERMIAGDEIPEAWTETVAGCEYLQLWKIEDRWLGIGLYLEEEGPGCELNVVVTEIDPP</sequence>
<dbReference type="Proteomes" id="UP000660675">
    <property type="component" value="Unassembled WGS sequence"/>
</dbReference>
<protein>
    <submittedName>
        <fullName evidence="1">Uncharacterized protein</fullName>
    </submittedName>
</protein>
<organism evidence="1 2">
    <name type="scientific">Streptomyces gelaticus</name>
    <dbReference type="NCBI Taxonomy" id="285446"/>
    <lineage>
        <taxon>Bacteria</taxon>
        <taxon>Bacillati</taxon>
        <taxon>Actinomycetota</taxon>
        <taxon>Actinomycetes</taxon>
        <taxon>Kitasatosporales</taxon>
        <taxon>Streptomycetaceae</taxon>
        <taxon>Streptomyces</taxon>
    </lineage>
</organism>
<reference evidence="2" key="1">
    <citation type="journal article" date="2019" name="Int. J. Syst. Evol. Microbiol.">
        <title>The Global Catalogue of Microorganisms (GCM) 10K type strain sequencing project: providing services to taxonomists for standard genome sequencing and annotation.</title>
        <authorList>
            <consortium name="The Broad Institute Genomics Platform"/>
            <consortium name="The Broad Institute Genome Sequencing Center for Infectious Disease"/>
            <person name="Wu L."/>
            <person name="Ma J."/>
        </authorList>
    </citation>
    <scope>NUCLEOTIDE SEQUENCE [LARGE SCALE GENOMIC DNA]</scope>
    <source>
        <strain evidence="2">JCM 4376</strain>
    </source>
</reference>
<gene>
    <name evidence="1" type="ORF">GCM10015535_68130</name>
</gene>